<dbReference type="PANTHER" id="PTHR23513:SF6">
    <property type="entry name" value="MAJOR FACILITATOR SUPERFAMILY ASSOCIATED DOMAIN-CONTAINING PROTEIN"/>
    <property type="match status" value="1"/>
</dbReference>
<evidence type="ECO:0000256" key="2">
    <source>
        <dbReference type="ARBA" id="ARBA00022448"/>
    </source>
</evidence>
<keyword evidence="5 7" id="KW-1133">Transmembrane helix</keyword>
<dbReference type="KEGG" id="bayd:BSPP4475_00320"/>
<dbReference type="SUPFAM" id="SSF103473">
    <property type="entry name" value="MFS general substrate transporter"/>
    <property type="match status" value="1"/>
</dbReference>
<name>A0AA48M6Y9_9BACL</name>
<feature type="transmembrane region" description="Helical" evidence="7">
    <location>
        <begin position="297"/>
        <end position="315"/>
    </location>
</feature>
<comment type="subcellular location">
    <subcellularLocation>
        <location evidence="1">Cell membrane</location>
        <topology evidence="1">Multi-pass membrane protein</topology>
    </subcellularLocation>
</comment>
<evidence type="ECO:0000256" key="5">
    <source>
        <dbReference type="ARBA" id="ARBA00022989"/>
    </source>
</evidence>
<dbReference type="InterPro" id="IPR010290">
    <property type="entry name" value="TM_effector"/>
</dbReference>
<keyword evidence="2" id="KW-0813">Transport</keyword>
<feature type="transmembrane region" description="Helical" evidence="7">
    <location>
        <begin position="47"/>
        <end position="68"/>
    </location>
</feature>
<dbReference type="EMBL" id="OY569118">
    <property type="protein sequence ID" value="CAJ1000766.1"/>
    <property type="molecule type" value="Genomic_DNA"/>
</dbReference>
<feature type="transmembrane region" description="Helical" evidence="7">
    <location>
        <begin position="353"/>
        <end position="374"/>
    </location>
</feature>
<dbReference type="PANTHER" id="PTHR23513">
    <property type="entry name" value="INTEGRAL MEMBRANE EFFLUX PROTEIN-RELATED"/>
    <property type="match status" value="1"/>
</dbReference>
<dbReference type="CDD" id="cd06173">
    <property type="entry name" value="MFS_MefA_like"/>
    <property type="match status" value="1"/>
</dbReference>
<organism evidence="8 9">
    <name type="scientific">Brevibacillus aydinogluensis</name>
    <dbReference type="NCBI Taxonomy" id="927786"/>
    <lineage>
        <taxon>Bacteria</taxon>
        <taxon>Bacillati</taxon>
        <taxon>Bacillota</taxon>
        <taxon>Bacilli</taxon>
        <taxon>Bacillales</taxon>
        <taxon>Paenibacillaceae</taxon>
        <taxon>Brevibacillus</taxon>
    </lineage>
</organism>
<evidence type="ECO:0000256" key="4">
    <source>
        <dbReference type="ARBA" id="ARBA00022692"/>
    </source>
</evidence>
<evidence type="ECO:0000256" key="7">
    <source>
        <dbReference type="SAM" id="Phobius"/>
    </source>
</evidence>
<feature type="transmembrane region" description="Helical" evidence="7">
    <location>
        <begin position="15"/>
        <end position="41"/>
    </location>
</feature>
<protein>
    <submittedName>
        <fullName evidence="8">MFS transporter</fullName>
    </submittedName>
</protein>
<keyword evidence="3" id="KW-1003">Cell membrane</keyword>
<dbReference type="AlphaFoldDB" id="A0AA48M6Y9"/>
<feature type="transmembrane region" description="Helical" evidence="7">
    <location>
        <begin position="105"/>
        <end position="126"/>
    </location>
</feature>
<evidence type="ECO:0000256" key="6">
    <source>
        <dbReference type="ARBA" id="ARBA00023136"/>
    </source>
</evidence>
<feature type="transmembrane region" description="Helical" evidence="7">
    <location>
        <begin position="261"/>
        <end position="285"/>
    </location>
</feature>
<dbReference type="Gene3D" id="1.20.1250.20">
    <property type="entry name" value="MFS general substrate transporter like domains"/>
    <property type="match status" value="1"/>
</dbReference>
<keyword evidence="4 7" id="KW-0812">Transmembrane</keyword>
<proteinExistence type="predicted"/>
<dbReference type="RefSeq" id="WP_171563951.1">
    <property type="nucleotide sequence ID" value="NZ_OY569118.1"/>
</dbReference>
<gene>
    <name evidence="8" type="ORF">BSPP4475_00320</name>
</gene>
<dbReference type="Proteomes" id="UP001189619">
    <property type="component" value="Chromosome"/>
</dbReference>
<reference evidence="8" key="1">
    <citation type="submission" date="2023-07" db="EMBL/GenBank/DDBJ databases">
        <authorList>
            <person name="Ivanov I."/>
            <person name="Teneva D."/>
            <person name="Stoikov I."/>
        </authorList>
    </citation>
    <scope>NUCLEOTIDE SEQUENCE</scope>
    <source>
        <strain evidence="8">4475</strain>
    </source>
</reference>
<dbReference type="InterPro" id="IPR036259">
    <property type="entry name" value="MFS_trans_sf"/>
</dbReference>
<dbReference type="Pfam" id="PF05977">
    <property type="entry name" value="MFS_3"/>
    <property type="match status" value="1"/>
</dbReference>
<accession>A0AA48M6Y9</accession>
<sequence length="421" mass="47135">MSAVKQGHLFKNKWFAIYFIASFFSKIGSQIYLFALPWLLFEMTGSVGWMSTMWAVEMLPFVLVGPFLGVFVDRWDRRKVLIWSDFARMILVCLIPLLYKVGLLNVIWLFVIGFCLSIFMIMFDLVSDFSVIPQLVAREQLTAANSLYRSMDNITTMLGPVIAGALVGLVGTVESLYIDGLSYLFTLIVVTILPITLQNEKARTRMTWQTVFLDIKEGITFLFRSEILWVLAFIGGLSNLAVGALHTVMRFYLANELHNALLVGTMYSVIGIMTTIGSVCAPLLLKRMPIGRAIIHVSNAMFIGGCIMVIPTGWFMPLIGYGIITMAATIRVVYTFTIRQLEIPNEFMGRINAAFRMILTVSFPLSALLLGGLADAYGTRIAFMCTAFILLIVSICLARSNVRAYEIKSSEERNTTLENTI</sequence>
<keyword evidence="6 7" id="KW-0472">Membrane</keyword>
<evidence type="ECO:0000313" key="8">
    <source>
        <dbReference type="EMBL" id="CAJ1000766.1"/>
    </source>
</evidence>
<evidence type="ECO:0000256" key="3">
    <source>
        <dbReference type="ARBA" id="ARBA00022475"/>
    </source>
</evidence>
<feature type="transmembrane region" description="Helical" evidence="7">
    <location>
        <begin position="176"/>
        <end position="197"/>
    </location>
</feature>
<dbReference type="GO" id="GO:0005886">
    <property type="term" value="C:plasma membrane"/>
    <property type="evidence" value="ECO:0007669"/>
    <property type="project" value="UniProtKB-SubCell"/>
</dbReference>
<keyword evidence="9" id="KW-1185">Reference proteome</keyword>
<evidence type="ECO:0000256" key="1">
    <source>
        <dbReference type="ARBA" id="ARBA00004651"/>
    </source>
</evidence>
<feature type="transmembrane region" description="Helical" evidence="7">
    <location>
        <begin position="227"/>
        <end position="249"/>
    </location>
</feature>
<feature type="transmembrane region" description="Helical" evidence="7">
    <location>
        <begin position="321"/>
        <end position="341"/>
    </location>
</feature>
<feature type="transmembrane region" description="Helical" evidence="7">
    <location>
        <begin position="380"/>
        <end position="398"/>
    </location>
</feature>
<evidence type="ECO:0000313" key="9">
    <source>
        <dbReference type="Proteomes" id="UP001189619"/>
    </source>
</evidence>